<feature type="signal peptide" evidence="1">
    <location>
        <begin position="1"/>
        <end position="17"/>
    </location>
</feature>
<accession>A0A319E2D2</accession>
<dbReference type="EMBL" id="KZ826442">
    <property type="protein sequence ID" value="PYI00638.1"/>
    <property type="molecule type" value="Genomic_DNA"/>
</dbReference>
<organism evidence="2 3">
    <name type="scientific">Aspergillus sclerotiicarbonarius (strain CBS 121057 / IBT 28362)</name>
    <dbReference type="NCBI Taxonomy" id="1448318"/>
    <lineage>
        <taxon>Eukaryota</taxon>
        <taxon>Fungi</taxon>
        <taxon>Dikarya</taxon>
        <taxon>Ascomycota</taxon>
        <taxon>Pezizomycotina</taxon>
        <taxon>Eurotiomycetes</taxon>
        <taxon>Eurotiomycetidae</taxon>
        <taxon>Eurotiales</taxon>
        <taxon>Aspergillaceae</taxon>
        <taxon>Aspergillus</taxon>
        <taxon>Aspergillus subgen. Circumdati</taxon>
    </lineage>
</organism>
<dbReference type="OrthoDB" id="4481479at2759"/>
<keyword evidence="1" id="KW-0732">Signal</keyword>
<sequence>MIFTRTSIALTTAFALAASAFDDVYIYAPSGTGTIQVSFNGNPSSDGCLTSEAKWTANTANCATVTASSEGYIELSERTYLVLDNESDLTTSRYSTTKWDGQHIDYSNDALNLQANLGVTGENAWGGPLWFADEYPTGDGAVALKGHDFYASQQMTLTFVSSDN</sequence>
<evidence type="ECO:0000256" key="1">
    <source>
        <dbReference type="SAM" id="SignalP"/>
    </source>
</evidence>
<feature type="chain" id="PRO_5016246050" evidence="1">
    <location>
        <begin position="18"/>
        <end position="164"/>
    </location>
</feature>
<evidence type="ECO:0000313" key="3">
    <source>
        <dbReference type="Proteomes" id="UP000248423"/>
    </source>
</evidence>
<proteinExistence type="predicted"/>
<dbReference type="VEuPathDB" id="FungiDB:BO78DRAFT_437831"/>
<evidence type="ECO:0000313" key="2">
    <source>
        <dbReference type="EMBL" id="PYI00638.1"/>
    </source>
</evidence>
<protein>
    <submittedName>
        <fullName evidence="2">Uncharacterized protein</fullName>
    </submittedName>
</protein>
<dbReference type="AlphaFoldDB" id="A0A319E2D2"/>
<dbReference type="Proteomes" id="UP000248423">
    <property type="component" value="Unassembled WGS sequence"/>
</dbReference>
<name>A0A319E2D2_ASPSB</name>
<gene>
    <name evidence="2" type="ORF">BO78DRAFT_437831</name>
</gene>
<reference evidence="2 3" key="1">
    <citation type="submission" date="2018-02" db="EMBL/GenBank/DDBJ databases">
        <title>The genomes of Aspergillus section Nigri reveals drivers in fungal speciation.</title>
        <authorList>
            <consortium name="DOE Joint Genome Institute"/>
            <person name="Vesth T.C."/>
            <person name="Nybo J."/>
            <person name="Theobald S."/>
            <person name="Brandl J."/>
            <person name="Frisvad J.C."/>
            <person name="Nielsen K.F."/>
            <person name="Lyhne E.K."/>
            <person name="Kogle M.E."/>
            <person name="Kuo A."/>
            <person name="Riley R."/>
            <person name="Clum A."/>
            <person name="Nolan M."/>
            <person name="Lipzen A."/>
            <person name="Salamov A."/>
            <person name="Henrissat B."/>
            <person name="Wiebenga A."/>
            <person name="De vries R.P."/>
            <person name="Grigoriev I.V."/>
            <person name="Mortensen U.H."/>
            <person name="Andersen M.R."/>
            <person name="Baker S.E."/>
        </authorList>
    </citation>
    <scope>NUCLEOTIDE SEQUENCE [LARGE SCALE GENOMIC DNA]</scope>
    <source>
        <strain evidence="2 3">CBS 121057</strain>
    </source>
</reference>
<keyword evidence="3" id="KW-1185">Reference proteome</keyword>